<reference evidence="2 3" key="1">
    <citation type="journal article" date="2016" name="Nat. Commun.">
        <title>Thousands of microbial genomes shed light on interconnected biogeochemical processes in an aquifer system.</title>
        <authorList>
            <person name="Anantharaman K."/>
            <person name="Brown C.T."/>
            <person name="Hug L.A."/>
            <person name="Sharon I."/>
            <person name="Castelle C.J."/>
            <person name="Probst A.J."/>
            <person name="Thomas B.C."/>
            <person name="Singh A."/>
            <person name="Wilkins M.J."/>
            <person name="Karaoz U."/>
            <person name="Brodie E.L."/>
            <person name="Williams K.H."/>
            <person name="Hubbard S.S."/>
            <person name="Banfield J.F."/>
        </authorList>
    </citation>
    <scope>NUCLEOTIDE SEQUENCE [LARGE SCALE GENOMIC DNA]</scope>
</reference>
<dbReference type="AlphaFoldDB" id="A0A1F8HA29"/>
<organism evidence="2 3">
    <name type="scientific">Candidatus Yanofskybacteria bacterium RIFCSPLOWO2_02_FULL_47_9b</name>
    <dbReference type="NCBI Taxonomy" id="1802708"/>
    <lineage>
        <taxon>Bacteria</taxon>
        <taxon>Candidatus Yanofskyibacteriota</taxon>
    </lineage>
</organism>
<dbReference type="Proteomes" id="UP000178155">
    <property type="component" value="Unassembled WGS sequence"/>
</dbReference>
<evidence type="ECO:0000313" key="3">
    <source>
        <dbReference type="Proteomes" id="UP000178155"/>
    </source>
</evidence>
<name>A0A1F8HA29_9BACT</name>
<keyword evidence="1" id="KW-1133">Transmembrane helix</keyword>
<comment type="caution">
    <text evidence="2">The sequence shown here is derived from an EMBL/GenBank/DDBJ whole genome shotgun (WGS) entry which is preliminary data.</text>
</comment>
<sequence>MEQMEQIEQTEERTYVLPASILIATVMISATWFYVEQQKNTKPNESNAPIAQTVGDMPGEIPNLSPEIITKLYDLGVIDKTKVQAELSTLNLLWAFGLANKNPILEQGPMTGSSEAGLSAEALAKAGGFASTGGWTLSVGDPMSHYSKHALVVLTSAQQELVERVSKNIYRPCCNNSTYFPDCNHGMAMLGLLELMASQGADELSMYRAALKANTLWFPNQYATIDRYLVARGSSLANANPQEILGRTYSSGSGFAQIAAAAPAEPASNRPPSGGCSV</sequence>
<proteinExistence type="predicted"/>
<accession>A0A1F8HA29</accession>
<feature type="transmembrane region" description="Helical" evidence="1">
    <location>
        <begin position="15"/>
        <end position="35"/>
    </location>
</feature>
<gene>
    <name evidence="2" type="ORF">A3I39_01105</name>
</gene>
<keyword evidence="1" id="KW-0472">Membrane</keyword>
<dbReference type="EMBL" id="MGKW01000023">
    <property type="protein sequence ID" value="OGN33816.1"/>
    <property type="molecule type" value="Genomic_DNA"/>
</dbReference>
<protein>
    <submittedName>
        <fullName evidence="2">Uncharacterized protein</fullName>
    </submittedName>
</protein>
<keyword evidence="1" id="KW-0812">Transmembrane</keyword>
<evidence type="ECO:0000313" key="2">
    <source>
        <dbReference type="EMBL" id="OGN33816.1"/>
    </source>
</evidence>
<evidence type="ECO:0000256" key="1">
    <source>
        <dbReference type="SAM" id="Phobius"/>
    </source>
</evidence>